<evidence type="ECO:0000313" key="3">
    <source>
        <dbReference type="Proteomes" id="UP000195402"/>
    </source>
</evidence>
<dbReference type="OMA" id="WIFATIP"/>
<evidence type="ECO:0000313" key="2">
    <source>
        <dbReference type="EMBL" id="OVA12850.1"/>
    </source>
</evidence>
<proteinExistence type="predicted"/>
<dbReference type="STRING" id="56857.A0A200QQX4"/>
<feature type="region of interest" description="Disordered" evidence="1">
    <location>
        <begin position="1"/>
        <end position="22"/>
    </location>
</feature>
<evidence type="ECO:0000256" key="1">
    <source>
        <dbReference type="SAM" id="MobiDB-lite"/>
    </source>
</evidence>
<reference evidence="2 3" key="1">
    <citation type="journal article" date="2017" name="Mol. Plant">
        <title>The Genome of Medicinal Plant Macleaya cordata Provides New Insights into Benzylisoquinoline Alkaloids Metabolism.</title>
        <authorList>
            <person name="Liu X."/>
            <person name="Liu Y."/>
            <person name="Huang P."/>
            <person name="Ma Y."/>
            <person name="Qing Z."/>
            <person name="Tang Q."/>
            <person name="Cao H."/>
            <person name="Cheng P."/>
            <person name="Zheng Y."/>
            <person name="Yuan Z."/>
            <person name="Zhou Y."/>
            <person name="Liu J."/>
            <person name="Tang Z."/>
            <person name="Zhuo Y."/>
            <person name="Zhang Y."/>
            <person name="Yu L."/>
            <person name="Huang J."/>
            <person name="Yang P."/>
            <person name="Peng Q."/>
            <person name="Zhang J."/>
            <person name="Jiang W."/>
            <person name="Zhang Z."/>
            <person name="Lin K."/>
            <person name="Ro D.K."/>
            <person name="Chen X."/>
            <person name="Xiong X."/>
            <person name="Shang Y."/>
            <person name="Huang S."/>
            <person name="Zeng J."/>
        </authorList>
    </citation>
    <scope>NUCLEOTIDE SEQUENCE [LARGE SCALE GENOMIC DNA]</scope>
    <source>
        <strain evidence="3">cv. BLH2017</strain>
        <tissue evidence="2">Root</tissue>
    </source>
</reference>
<dbReference type="EMBL" id="MVGT01001340">
    <property type="protein sequence ID" value="OVA12850.1"/>
    <property type="molecule type" value="Genomic_DNA"/>
</dbReference>
<dbReference type="InParanoid" id="A0A200QQX4"/>
<keyword evidence="3" id="KW-1185">Reference proteome</keyword>
<name>A0A200QQX4_MACCD</name>
<feature type="compositionally biased region" description="Acidic residues" evidence="1">
    <location>
        <begin position="10"/>
        <end position="20"/>
    </location>
</feature>
<protein>
    <recommendedName>
        <fullName evidence="4">TLDc</fullName>
    </recommendedName>
</protein>
<evidence type="ECO:0008006" key="4">
    <source>
        <dbReference type="Google" id="ProtNLM"/>
    </source>
</evidence>
<accession>A0A200QQX4</accession>
<sequence>MGASSSTDQEITEEEQEQQELESLAASTGALPILQKTFSKLSDPHTNLIPIESLQECFCLTFKNPMSRMSPMPKCFSRLLCHLGSAIVDLFFVADEGGVHWVEFLRGYIRCCGRMSLSLSLNTLYRLYATMSAKAGVPSELEFETEDDDSKISGYLMSNDVLMILWMCWIMSWSSEISKFSKRQAEVDLPNINHLLLSAVTSCTEISNDVNIWSCSISDLEIQLPAQKLHTWALTTVPSLAHCFTQYIHDRLQKCTTSEDSESSSLSIGDSFSSESHNTCLLTSGRAWAISLTLTSTLNKELLRTCVPRDGGGESESLLYRFVI</sequence>
<gene>
    <name evidence="2" type="ORF">BVC80_1805g55</name>
</gene>
<dbReference type="OrthoDB" id="1926247at2759"/>
<comment type="caution">
    <text evidence="2">The sequence shown here is derived from an EMBL/GenBank/DDBJ whole genome shotgun (WGS) entry which is preliminary data.</text>
</comment>
<organism evidence="2 3">
    <name type="scientific">Macleaya cordata</name>
    <name type="common">Five-seeded plume-poppy</name>
    <name type="synonym">Bocconia cordata</name>
    <dbReference type="NCBI Taxonomy" id="56857"/>
    <lineage>
        <taxon>Eukaryota</taxon>
        <taxon>Viridiplantae</taxon>
        <taxon>Streptophyta</taxon>
        <taxon>Embryophyta</taxon>
        <taxon>Tracheophyta</taxon>
        <taxon>Spermatophyta</taxon>
        <taxon>Magnoliopsida</taxon>
        <taxon>Ranunculales</taxon>
        <taxon>Papaveraceae</taxon>
        <taxon>Papaveroideae</taxon>
        <taxon>Macleaya</taxon>
    </lineage>
</organism>
<dbReference type="AlphaFoldDB" id="A0A200QQX4"/>
<dbReference type="Proteomes" id="UP000195402">
    <property type="component" value="Unassembled WGS sequence"/>
</dbReference>